<accession>A0AAJ1CD31</accession>
<dbReference type="AlphaFoldDB" id="A0AAJ1CD31"/>
<feature type="domain" description="Calcineurin-like phosphoesterase N-terminal" evidence="3">
    <location>
        <begin position="1"/>
        <end position="58"/>
    </location>
</feature>
<dbReference type="Pfam" id="PF16370">
    <property type="entry name" value="MetallophosC"/>
    <property type="match status" value="1"/>
</dbReference>
<evidence type="ECO:0000313" key="4">
    <source>
        <dbReference type="EMBL" id="MCQ5082268.1"/>
    </source>
</evidence>
<name>A0AAJ1CD31_9BACT</name>
<dbReference type="Pfam" id="PF16371">
    <property type="entry name" value="MetallophosN"/>
    <property type="match status" value="1"/>
</dbReference>
<evidence type="ECO:0000259" key="3">
    <source>
        <dbReference type="Pfam" id="PF16371"/>
    </source>
</evidence>
<comment type="caution">
    <text evidence="4">The sequence shown here is derived from an EMBL/GenBank/DDBJ whole genome shotgun (WGS) entry which is preliminary data.</text>
</comment>
<dbReference type="Proteomes" id="UP001205035">
    <property type="component" value="Unassembled WGS sequence"/>
</dbReference>
<dbReference type="GO" id="GO:0016787">
    <property type="term" value="F:hydrolase activity"/>
    <property type="evidence" value="ECO:0007669"/>
    <property type="project" value="InterPro"/>
</dbReference>
<sequence>MTKTDANGFYWLNSEKRNELAFVILPAGYDVPTVKAMPQFWQPCTLDANTVEQLDFQLLRADNDSHTMLVATDMHLANRNSPKDYVQFADGFVKELTSAYNSAAPGKVYCLNLGDFSWDGYWYDNKWALPECKQSVEDFNFQMWSVMGNHDNDPYVASDFGAEGPYRQHMGPVYYAMNIGRIHYIMLDNTEYLNTGGSQGTVGSRNYNRRFDDRQLAWLKEELTHVDKSTPIVVGCHCPLYSYSGSGGVSVALQTQADIDKILSCFAGFSNVTFLTGHTHVNRNIQSPTYANVYEQNIAAVCGTWWWTQQYGNNNVCTDGSPAGYKIFTVDGTDLKWQYKATGLPIEKQFITYDMNEVKEYWATDATALKAFAAGNDLRNRDKDYSTVGENAVYINVWAYEPGWTVSVTENGTPLAVKQVWSKKDPLHSISYDIPRGAANNGTLTFPSTSCMHMFEVTASSASSTLEISVTDRFGNVSTESMTRPKALTTDVTK</sequence>
<dbReference type="InterPro" id="IPR032285">
    <property type="entry name" value="Metallophos_N"/>
</dbReference>
<evidence type="ECO:0000259" key="1">
    <source>
        <dbReference type="Pfam" id="PF00149"/>
    </source>
</evidence>
<proteinExistence type="predicted"/>
<dbReference type="Pfam" id="PF00149">
    <property type="entry name" value="Metallophos"/>
    <property type="match status" value="1"/>
</dbReference>
<reference evidence="4" key="1">
    <citation type="submission" date="2022-06" db="EMBL/GenBank/DDBJ databases">
        <title>Isolation of gut microbiota from human fecal samples.</title>
        <authorList>
            <person name="Pamer E.G."/>
            <person name="Barat B."/>
            <person name="Waligurski E."/>
            <person name="Medina S."/>
            <person name="Paddock L."/>
            <person name="Mostad J."/>
        </authorList>
    </citation>
    <scope>NUCLEOTIDE SEQUENCE</scope>
    <source>
        <strain evidence="4">DFI.6.22</strain>
    </source>
</reference>
<evidence type="ECO:0000313" key="5">
    <source>
        <dbReference type="Proteomes" id="UP001205035"/>
    </source>
</evidence>
<gene>
    <name evidence="4" type="ORF">NE651_05120</name>
</gene>
<evidence type="ECO:0000259" key="2">
    <source>
        <dbReference type="Pfam" id="PF16370"/>
    </source>
</evidence>
<organism evidence="4 5">
    <name type="scientific">Alistipes onderdonkii</name>
    <dbReference type="NCBI Taxonomy" id="328813"/>
    <lineage>
        <taxon>Bacteria</taxon>
        <taxon>Pseudomonadati</taxon>
        <taxon>Bacteroidota</taxon>
        <taxon>Bacteroidia</taxon>
        <taxon>Bacteroidales</taxon>
        <taxon>Rikenellaceae</taxon>
        <taxon>Alistipes</taxon>
    </lineage>
</organism>
<dbReference type="PANTHER" id="PTHR43143:SF1">
    <property type="entry name" value="SERINE_THREONINE-PROTEIN PHOSPHATASE CPPED1"/>
    <property type="match status" value="1"/>
</dbReference>
<dbReference type="EMBL" id="JANGBQ010000005">
    <property type="protein sequence ID" value="MCQ5082268.1"/>
    <property type="molecule type" value="Genomic_DNA"/>
</dbReference>
<dbReference type="PANTHER" id="PTHR43143">
    <property type="entry name" value="METALLOPHOSPHOESTERASE, CALCINEURIN SUPERFAMILY"/>
    <property type="match status" value="1"/>
</dbReference>
<dbReference type="SUPFAM" id="SSF56300">
    <property type="entry name" value="Metallo-dependent phosphatases"/>
    <property type="match status" value="1"/>
</dbReference>
<feature type="domain" description="Calcineurin-like phosphoesterase" evidence="1">
    <location>
        <begin position="68"/>
        <end position="281"/>
    </location>
</feature>
<feature type="domain" description="Calcineurin-like phosphoesterase C-terminal" evidence="2">
    <location>
        <begin position="295"/>
        <end position="476"/>
    </location>
</feature>
<protein>
    <submittedName>
        <fullName evidence="4">Calcineurin-like phosphoesterase family protein</fullName>
    </submittedName>
</protein>
<dbReference type="InterPro" id="IPR004843">
    <property type="entry name" value="Calcineurin-like_PHP"/>
</dbReference>
<dbReference type="InterPro" id="IPR032288">
    <property type="entry name" value="Metallophos_C"/>
</dbReference>
<dbReference type="InterPro" id="IPR029052">
    <property type="entry name" value="Metallo-depent_PP-like"/>
</dbReference>
<dbReference type="Gene3D" id="3.60.21.10">
    <property type="match status" value="1"/>
</dbReference>
<dbReference type="InterPro" id="IPR051918">
    <property type="entry name" value="STPP_CPPED1"/>
</dbReference>